<proteinExistence type="predicted"/>
<evidence type="ECO:0000256" key="1">
    <source>
        <dbReference type="SAM" id="MobiDB-lite"/>
    </source>
</evidence>
<dbReference type="RefSeq" id="XP_052119741.1">
    <property type="nucleotide sequence ID" value="XM_052263781.1"/>
</dbReference>
<evidence type="ECO:0000313" key="2">
    <source>
        <dbReference type="Proteomes" id="UP000504606"/>
    </source>
</evidence>
<gene>
    <name evidence="3" type="primary">LOC113203488</name>
</gene>
<keyword evidence="2" id="KW-1185">Reference proteome</keyword>
<sequence>MSRDPNNNQGKRKVPESADPFRDLRTPAPALRRRFTIAPGSLGPLAPLATPAALRAHPSTVPACAAPPAARQDRHDEELLDRADHLYQNYIGAVARKLVAQKARARIEKEVDEQLSRLQRVQNAIIEEASLLLNKLSISQCCDGVSEHLNLLNEDIFPPLQDAIASSSEEFIGALSQHSSVLKDPKDLTATLAELQIASATSSILSIEQESVLKLQNEVYSTVVQQEVPCDFSSVTITM</sequence>
<accession>A0A9C6TNF1</accession>
<reference evidence="3" key="1">
    <citation type="submission" date="2025-08" db="UniProtKB">
        <authorList>
            <consortium name="RefSeq"/>
        </authorList>
    </citation>
    <scope>IDENTIFICATION</scope>
    <source>
        <tissue evidence="3">Whole organism</tissue>
    </source>
</reference>
<feature type="region of interest" description="Disordered" evidence="1">
    <location>
        <begin position="1"/>
        <end position="28"/>
    </location>
</feature>
<organism evidence="2 3">
    <name type="scientific">Frankliniella occidentalis</name>
    <name type="common">Western flower thrips</name>
    <name type="synonym">Euthrips occidentalis</name>
    <dbReference type="NCBI Taxonomy" id="133901"/>
    <lineage>
        <taxon>Eukaryota</taxon>
        <taxon>Metazoa</taxon>
        <taxon>Ecdysozoa</taxon>
        <taxon>Arthropoda</taxon>
        <taxon>Hexapoda</taxon>
        <taxon>Insecta</taxon>
        <taxon>Pterygota</taxon>
        <taxon>Neoptera</taxon>
        <taxon>Paraneoptera</taxon>
        <taxon>Thysanoptera</taxon>
        <taxon>Terebrantia</taxon>
        <taxon>Thripoidea</taxon>
        <taxon>Thripidae</taxon>
        <taxon>Frankliniella</taxon>
    </lineage>
</organism>
<dbReference type="AlphaFoldDB" id="A0A9C6TNF1"/>
<name>A0A9C6TNF1_FRAOC</name>
<protein>
    <submittedName>
        <fullName evidence="3">Uncharacterized protein LOC113203488 isoform X2</fullName>
    </submittedName>
</protein>
<evidence type="ECO:0000313" key="3">
    <source>
        <dbReference type="RefSeq" id="XP_052119741.1"/>
    </source>
</evidence>
<dbReference type="GeneID" id="113203488"/>
<dbReference type="Proteomes" id="UP000504606">
    <property type="component" value="Unplaced"/>
</dbReference>
<feature type="compositionally biased region" description="Basic and acidic residues" evidence="1">
    <location>
        <begin position="13"/>
        <end position="25"/>
    </location>
</feature>